<keyword evidence="2" id="KW-0789">Thiol protease inhibitor</keyword>
<feature type="domain" description="Cystatin" evidence="4">
    <location>
        <begin position="30"/>
        <end position="123"/>
    </location>
</feature>
<dbReference type="SUPFAM" id="SSF54403">
    <property type="entry name" value="Cystatin/monellin"/>
    <property type="match status" value="3"/>
</dbReference>
<dbReference type="AlphaFoldDB" id="A0A9Q1K762"/>
<evidence type="ECO:0000259" key="4">
    <source>
        <dbReference type="SMART" id="SM00043"/>
    </source>
</evidence>
<evidence type="ECO:0000256" key="2">
    <source>
        <dbReference type="ARBA" id="ARBA00022704"/>
    </source>
</evidence>
<keyword evidence="3" id="KW-0732">Signal</keyword>
<dbReference type="Pfam" id="PF16845">
    <property type="entry name" value="SQAPI"/>
    <property type="match status" value="3"/>
</dbReference>
<dbReference type="SMART" id="SM00043">
    <property type="entry name" value="CY"/>
    <property type="match status" value="3"/>
</dbReference>
<protein>
    <recommendedName>
        <fullName evidence="4">Cystatin domain-containing protein</fullName>
    </recommendedName>
</protein>
<proteinExistence type="predicted"/>
<evidence type="ECO:0000256" key="3">
    <source>
        <dbReference type="SAM" id="SignalP"/>
    </source>
</evidence>
<feature type="chain" id="PRO_5040487475" description="Cystatin domain-containing protein" evidence="3">
    <location>
        <begin position="20"/>
        <end position="321"/>
    </location>
</feature>
<feature type="domain" description="Cystatin" evidence="4">
    <location>
        <begin position="142"/>
        <end position="228"/>
    </location>
</feature>
<feature type="domain" description="Cystatin" evidence="4">
    <location>
        <begin position="229"/>
        <end position="318"/>
    </location>
</feature>
<dbReference type="Proteomes" id="UP001153076">
    <property type="component" value="Unassembled WGS sequence"/>
</dbReference>
<evidence type="ECO:0000256" key="1">
    <source>
        <dbReference type="ARBA" id="ARBA00022690"/>
    </source>
</evidence>
<dbReference type="InterPro" id="IPR018073">
    <property type="entry name" value="Prot_inh_cystat_CS"/>
</dbReference>
<gene>
    <name evidence="5" type="ORF">Cgig2_005352</name>
</gene>
<reference evidence="5" key="1">
    <citation type="submission" date="2022-04" db="EMBL/GenBank/DDBJ databases">
        <title>Carnegiea gigantea Genome sequencing and assembly v2.</title>
        <authorList>
            <person name="Copetti D."/>
            <person name="Sanderson M.J."/>
            <person name="Burquez A."/>
            <person name="Wojciechowski M.F."/>
        </authorList>
    </citation>
    <scope>NUCLEOTIDE SEQUENCE</scope>
    <source>
        <strain evidence="5">SGP5-SGP5p</strain>
        <tissue evidence="5">Aerial part</tissue>
    </source>
</reference>
<feature type="signal peptide" evidence="3">
    <location>
        <begin position="1"/>
        <end position="19"/>
    </location>
</feature>
<evidence type="ECO:0000313" key="6">
    <source>
        <dbReference type="Proteomes" id="UP001153076"/>
    </source>
</evidence>
<organism evidence="5 6">
    <name type="scientific">Carnegiea gigantea</name>
    <dbReference type="NCBI Taxonomy" id="171969"/>
    <lineage>
        <taxon>Eukaryota</taxon>
        <taxon>Viridiplantae</taxon>
        <taxon>Streptophyta</taxon>
        <taxon>Embryophyta</taxon>
        <taxon>Tracheophyta</taxon>
        <taxon>Spermatophyta</taxon>
        <taxon>Magnoliopsida</taxon>
        <taxon>eudicotyledons</taxon>
        <taxon>Gunneridae</taxon>
        <taxon>Pentapetalae</taxon>
        <taxon>Caryophyllales</taxon>
        <taxon>Cactineae</taxon>
        <taxon>Cactaceae</taxon>
        <taxon>Cactoideae</taxon>
        <taxon>Echinocereeae</taxon>
        <taxon>Carnegiea</taxon>
    </lineage>
</organism>
<dbReference type="PANTHER" id="PTHR47364">
    <property type="entry name" value="CYSTEINE PROTEINASE INHIBITOR 5"/>
    <property type="match status" value="1"/>
</dbReference>
<keyword evidence="6" id="KW-1185">Reference proteome</keyword>
<name>A0A9Q1K762_9CARY</name>
<dbReference type="PANTHER" id="PTHR47364:SF2">
    <property type="entry name" value="CYSTEINE PROTEINASE INHIBITOR 5"/>
    <property type="match status" value="1"/>
</dbReference>
<dbReference type="InterPro" id="IPR000010">
    <property type="entry name" value="Cystatin_dom"/>
</dbReference>
<evidence type="ECO:0000313" key="5">
    <source>
        <dbReference type="EMBL" id="KAJ8437601.1"/>
    </source>
</evidence>
<keyword evidence="1" id="KW-0646">Protease inhibitor</keyword>
<comment type="caution">
    <text evidence="5">The sequence shown here is derived from an EMBL/GenBank/DDBJ whole genome shotgun (WGS) entry which is preliminary data.</text>
</comment>
<accession>A0A9Q1K762</accession>
<dbReference type="CDD" id="cd00042">
    <property type="entry name" value="CY"/>
    <property type="match status" value="2"/>
</dbReference>
<dbReference type="InterPro" id="IPR046350">
    <property type="entry name" value="Cystatin_sf"/>
</dbReference>
<dbReference type="PROSITE" id="PS00287">
    <property type="entry name" value="CYSTATIN"/>
    <property type="match status" value="1"/>
</dbReference>
<sequence length="321" mass="36153">MQAPHITFLLSLLLLLVAASTTTPSPPPKLVPGGWTPIKNLSDSHVIEVARFAVKEHNRQDETHKVHLLRVLKGSTQVVAGINYRLVLALRPVHRRHVVLYYEALVYERSWQHFMNLTSLFLLLSLVAFAATTASAALGGGGRVGGYSPIKNLNDQHLVEIAQFAVDQYNKQNGAHLQLVKIVKAEQQVVSGMNYRLVIEAKDGGAERNYQAIPPPTAPPTLPIFSKSPRKIKKKEEAHSHAEAARFAVKEHKQDKADMVRLLRVLKGWTQVIAGINYRLILAARPVVHRRHVVHHYEALVYERPWEHFMNLTSFKPLIEH</sequence>
<dbReference type="EMBL" id="JAKOGI010000291">
    <property type="protein sequence ID" value="KAJ8437601.1"/>
    <property type="molecule type" value="Genomic_DNA"/>
</dbReference>
<dbReference type="OrthoDB" id="2016588at2759"/>
<dbReference type="Gene3D" id="3.10.450.10">
    <property type="match status" value="3"/>
</dbReference>
<dbReference type="GO" id="GO:0004869">
    <property type="term" value="F:cysteine-type endopeptidase inhibitor activity"/>
    <property type="evidence" value="ECO:0007669"/>
    <property type="project" value="UniProtKB-KW"/>
</dbReference>